<dbReference type="SMART" id="SM00225">
    <property type="entry name" value="BTB"/>
    <property type="match status" value="1"/>
</dbReference>
<dbReference type="SUPFAM" id="SSF54695">
    <property type="entry name" value="POZ domain"/>
    <property type="match status" value="1"/>
</dbReference>
<dbReference type="GO" id="GO:0016567">
    <property type="term" value="P:protein ubiquitination"/>
    <property type="evidence" value="ECO:0007669"/>
    <property type="project" value="InterPro"/>
</dbReference>
<dbReference type="Gene3D" id="3.30.710.10">
    <property type="entry name" value="Potassium Channel Kv1.1, Chain A"/>
    <property type="match status" value="1"/>
</dbReference>
<name>A0A835E0V2_9POAL</name>
<dbReference type="PANTHER" id="PTHR26379">
    <property type="entry name" value="BTB/POZ AND MATH DOMAIN-CONTAINING PROTEIN 1"/>
    <property type="match status" value="1"/>
</dbReference>
<evidence type="ECO:0000313" key="4">
    <source>
        <dbReference type="EMBL" id="KAF8653772.1"/>
    </source>
</evidence>
<gene>
    <name evidence="4" type="ORF">HU200_061888</name>
</gene>
<dbReference type="CDD" id="cd00121">
    <property type="entry name" value="MATH"/>
    <property type="match status" value="1"/>
</dbReference>
<dbReference type="InterPro" id="IPR045005">
    <property type="entry name" value="BPM1-6"/>
</dbReference>
<evidence type="ECO:0000313" key="5">
    <source>
        <dbReference type="Proteomes" id="UP000636709"/>
    </source>
</evidence>
<comment type="pathway">
    <text evidence="1">Protein modification; protein ubiquitination.</text>
</comment>
<dbReference type="Proteomes" id="UP000636709">
    <property type="component" value="Unassembled WGS sequence"/>
</dbReference>
<dbReference type="SUPFAM" id="SSF49599">
    <property type="entry name" value="TRAF domain-like"/>
    <property type="match status" value="1"/>
</dbReference>
<comment type="caution">
    <text evidence="4">The sequence shown here is derived from an EMBL/GenBank/DDBJ whole genome shotgun (WGS) entry which is preliminary data.</text>
</comment>
<dbReference type="PANTHER" id="PTHR26379:SF469">
    <property type="entry name" value="MAB1"/>
    <property type="match status" value="1"/>
</dbReference>
<dbReference type="EMBL" id="JACEFO010002617">
    <property type="protein sequence ID" value="KAF8653772.1"/>
    <property type="molecule type" value="Genomic_DNA"/>
</dbReference>
<dbReference type="InterPro" id="IPR008974">
    <property type="entry name" value="TRAF-like"/>
</dbReference>
<evidence type="ECO:0000259" key="3">
    <source>
        <dbReference type="PROSITE" id="PS50144"/>
    </source>
</evidence>
<feature type="domain" description="BTB" evidence="2">
    <location>
        <begin position="164"/>
        <end position="231"/>
    </location>
</feature>
<dbReference type="Gene3D" id="2.60.210.10">
    <property type="entry name" value="Apoptosis, Tumor Necrosis Factor Receptor Associated Protein 2, Chain A"/>
    <property type="match status" value="1"/>
</dbReference>
<dbReference type="PROSITE" id="PS50144">
    <property type="entry name" value="MATH"/>
    <property type="match status" value="1"/>
</dbReference>
<accession>A0A835E0V2</accession>
<dbReference type="InterPro" id="IPR011333">
    <property type="entry name" value="SKP1/BTB/POZ_sf"/>
</dbReference>
<dbReference type="OrthoDB" id="598013at2759"/>
<dbReference type="PROSITE" id="PS50097">
    <property type="entry name" value="BTB"/>
    <property type="match status" value="1"/>
</dbReference>
<dbReference type="Pfam" id="PF00651">
    <property type="entry name" value="BTB"/>
    <property type="match status" value="1"/>
</dbReference>
<organism evidence="4 5">
    <name type="scientific">Digitaria exilis</name>
    <dbReference type="NCBI Taxonomy" id="1010633"/>
    <lineage>
        <taxon>Eukaryota</taxon>
        <taxon>Viridiplantae</taxon>
        <taxon>Streptophyta</taxon>
        <taxon>Embryophyta</taxon>
        <taxon>Tracheophyta</taxon>
        <taxon>Spermatophyta</taxon>
        <taxon>Magnoliopsida</taxon>
        <taxon>Liliopsida</taxon>
        <taxon>Poales</taxon>
        <taxon>Poaceae</taxon>
        <taxon>PACMAD clade</taxon>
        <taxon>Panicoideae</taxon>
        <taxon>Panicodae</taxon>
        <taxon>Paniceae</taxon>
        <taxon>Anthephorinae</taxon>
        <taxon>Digitaria</taxon>
    </lineage>
</organism>
<evidence type="ECO:0000259" key="2">
    <source>
        <dbReference type="PROSITE" id="PS50097"/>
    </source>
</evidence>
<dbReference type="Pfam" id="PF22486">
    <property type="entry name" value="MATH_2"/>
    <property type="match status" value="1"/>
</dbReference>
<keyword evidence="5" id="KW-1185">Reference proteome</keyword>
<protein>
    <submittedName>
        <fullName evidence="4">Uncharacterized protein</fullName>
    </submittedName>
</protein>
<dbReference type="InterPro" id="IPR000210">
    <property type="entry name" value="BTB/POZ_dom"/>
</dbReference>
<evidence type="ECO:0000256" key="1">
    <source>
        <dbReference type="ARBA" id="ARBA00004906"/>
    </source>
</evidence>
<dbReference type="InterPro" id="IPR002083">
    <property type="entry name" value="MATH/TRAF_dom"/>
</dbReference>
<proteinExistence type="predicted"/>
<feature type="domain" description="MATH" evidence="3">
    <location>
        <begin position="21"/>
        <end position="135"/>
    </location>
</feature>
<reference evidence="4" key="1">
    <citation type="submission" date="2020-07" db="EMBL/GenBank/DDBJ databases">
        <title>Genome sequence and genetic diversity analysis of an under-domesticated orphan crop, white fonio (Digitaria exilis).</title>
        <authorList>
            <person name="Bennetzen J.L."/>
            <person name="Chen S."/>
            <person name="Ma X."/>
            <person name="Wang X."/>
            <person name="Yssel A.E.J."/>
            <person name="Chaluvadi S.R."/>
            <person name="Johnson M."/>
            <person name="Gangashetty P."/>
            <person name="Hamidou F."/>
            <person name="Sanogo M.D."/>
            <person name="Zwaenepoel A."/>
            <person name="Wallace J."/>
            <person name="Van De Peer Y."/>
            <person name="Van Deynze A."/>
        </authorList>
    </citation>
    <scope>NUCLEOTIDE SEQUENCE</scope>
    <source>
        <tissue evidence="4">Leaves</tissue>
    </source>
</reference>
<dbReference type="AlphaFoldDB" id="A0A835E0V2"/>
<sequence>MPLSSAARSELQAVFDSCSFTHQFKLNFEATKNVDIGHFVSSDDISAGGYLWKIRCYPRGGDSKDKGEYLGVFLQHESETEDVKAIFEVFVMDRDGVPSSSHIHRFVHVYRPKGTRTVLESLHVINGSVIIMCGVKVLHEDPISVPASDIASHIGSLLESTDGSNVTFVVDGEEFPAHQAVLAARSPVFKAQLLGSMADAKMASITLQGIAPATFKAMLQFIYTDDLPGDEEDGDEEVPTEAFEDLLAAADRFALDRLKLMCAKKLWDGVSTDTTYSCPELKMKCLDFFTDEKNFKEALRVKVVGS</sequence>